<sequence length="216" mass="23903">MQEMIIGVVSSLVAAALVVMAGWLGASRPRRLLIHLLSKMTGMGVERSYPDQKAANADLAADLREARWVRVLAGRGNELTRDSFQALWRPGRERLESVEVLLPDPDDTGGWLRARGEEIRRSDPGFDAGVLAEQISANITYLSTVSGRNPAVRLRLFDAPHSCRVIATDQVVYFTPYLPGAHGRNSPCLVFRSDGVMYEYALQIFARLWRAATPVP</sequence>
<gene>
    <name evidence="1" type="ORF">FHS22_001231</name>
</gene>
<evidence type="ECO:0000313" key="2">
    <source>
        <dbReference type="Proteomes" id="UP000562352"/>
    </source>
</evidence>
<accession>A0A841CU86</accession>
<comment type="caution">
    <text evidence="1">The sequence shown here is derived from an EMBL/GenBank/DDBJ whole genome shotgun (WGS) entry which is preliminary data.</text>
</comment>
<dbReference type="Proteomes" id="UP000562352">
    <property type="component" value="Unassembled WGS sequence"/>
</dbReference>
<organism evidence="1 2">
    <name type="scientific">Planomonospora venezuelensis</name>
    <dbReference type="NCBI Taxonomy" id="1999"/>
    <lineage>
        <taxon>Bacteria</taxon>
        <taxon>Bacillati</taxon>
        <taxon>Actinomycetota</taxon>
        <taxon>Actinomycetes</taxon>
        <taxon>Streptosporangiales</taxon>
        <taxon>Streptosporangiaceae</taxon>
        <taxon>Planomonospora</taxon>
    </lineage>
</organism>
<evidence type="ECO:0000313" key="1">
    <source>
        <dbReference type="EMBL" id="MBB5961972.1"/>
    </source>
</evidence>
<keyword evidence="2" id="KW-1185">Reference proteome</keyword>
<dbReference type="AlphaFoldDB" id="A0A841CU86"/>
<name>A0A841CU86_PLAVE</name>
<dbReference type="RefSeq" id="WP_184939186.1">
    <property type="nucleotide sequence ID" value="NZ_BAAAWZ010000001.1"/>
</dbReference>
<reference evidence="1 2" key="1">
    <citation type="submission" date="2020-08" db="EMBL/GenBank/DDBJ databases">
        <title>Genomic Encyclopedia of Type Strains, Phase III (KMG-III): the genomes of soil and plant-associated and newly described type strains.</title>
        <authorList>
            <person name="Whitman W."/>
        </authorList>
    </citation>
    <scope>NUCLEOTIDE SEQUENCE [LARGE SCALE GENOMIC DNA]</scope>
    <source>
        <strain evidence="1 2">CECT 3303</strain>
    </source>
</reference>
<proteinExistence type="predicted"/>
<dbReference type="EMBL" id="JACHJJ010000003">
    <property type="protein sequence ID" value="MBB5961972.1"/>
    <property type="molecule type" value="Genomic_DNA"/>
</dbReference>
<protein>
    <submittedName>
        <fullName evidence="1">Uncharacterized protein</fullName>
    </submittedName>
</protein>